<dbReference type="RefSeq" id="WP_114789738.1">
    <property type="nucleotide sequence ID" value="NZ_CP139960.1"/>
</dbReference>
<accession>A0ABZ0WCZ0</accession>
<sequence length="106" mass="12176">MEPQTALIYNITNKVAHHIHKEWLAWMKAHHIPAVLATGCFLRAVILRLKGVDDEEGPTYAVQYHAASEADYERYLSDFSTGLRQESLDQWGDQFIAFRTVMEVVN</sequence>
<organism evidence="1 2">
    <name type="scientific">Niabella yanshanensis</name>
    <dbReference type="NCBI Taxonomy" id="577386"/>
    <lineage>
        <taxon>Bacteria</taxon>
        <taxon>Pseudomonadati</taxon>
        <taxon>Bacteroidota</taxon>
        <taxon>Chitinophagia</taxon>
        <taxon>Chitinophagales</taxon>
        <taxon>Chitinophagaceae</taxon>
        <taxon>Niabella</taxon>
    </lineage>
</organism>
<evidence type="ECO:0000313" key="1">
    <source>
        <dbReference type="EMBL" id="WQD40560.1"/>
    </source>
</evidence>
<dbReference type="Proteomes" id="UP001325680">
    <property type="component" value="Chromosome"/>
</dbReference>
<dbReference type="InterPro" id="IPR025563">
    <property type="entry name" value="DUF4286"/>
</dbReference>
<evidence type="ECO:0000313" key="2">
    <source>
        <dbReference type="Proteomes" id="UP001325680"/>
    </source>
</evidence>
<proteinExistence type="predicted"/>
<dbReference type="EMBL" id="CP139960">
    <property type="protein sequence ID" value="WQD40560.1"/>
    <property type="molecule type" value="Genomic_DNA"/>
</dbReference>
<protein>
    <submittedName>
        <fullName evidence="1">DUF4286 family protein</fullName>
    </submittedName>
</protein>
<dbReference type="Pfam" id="PF14114">
    <property type="entry name" value="DUF4286"/>
    <property type="match status" value="1"/>
</dbReference>
<reference evidence="1 2" key="1">
    <citation type="submission" date="2023-12" db="EMBL/GenBank/DDBJ databases">
        <title>Genome sequencing and assembly of bacterial species from a model synthetic community.</title>
        <authorList>
            <person name="Hogle S.L."/>
        </authorList>
    </citation>
    <scope>NUCLEOTIDE SEQUENCE [LARGE SCALE GENOMIC DNA]</scope>
    <source>
        <strain evidence="1 2">HAMBI_3031</strain>
    </source>
</reference>
<keyword evidence="2" id="KW-1185">Reference proteome</keyword>
<gene>
    <name evidence="1" type="ORF">U0035_10410</name>
</gene>
<name>A0ABZ0WCZ0_9BACT</name>